<proteinExistence type="predicted"/>
<name>A0A3M8C041_9BACL</name>
<feature type="chain" id="PRO_5018028813" description="DUF7408 domain-containing protein" evidence="2">
    <location>
        <begin position="31"/>
        <end position="796"/>
    </location>
</feature>
<evidence type="ECO:0000256" key="1">
    <source>
        <dbReference type="SAM" id="Phobius"/>
    </source>
</evidence>
<feature type="transmembrane region" description="Helical" evidence="1">
    <location>
        <begin position="393"/>
        <end position="416"/>
    </location>
</feature>
<evidence type="ECO:0000313" key="4">
    <source>
        <dbReference type="EMBL" id="RNB69076.1"/>
    </source>
</evidence>
<dbReference type="Gene3D" id="3.40.50.880">
    <property type="match status" value="1"/>
</dbReference>
<dbReference type="EMBL" id="RHHT01000077">
    <property type="protein sequence ID" value="RNB69076.1"/>
    <property type="molecule type" value="Genomic_DNA"/>
</dbReference>
<dbReference type="AlphaFoldDB" id="A0A3M8C041"/>
<dbReference type="InterPro" id="IPR055831">
    <property type="entry name" value="DUF7408"/>
</dbReference>
<dbReference type="Pfam" id="PF24157">
    <property type="entry name" value="DUF7408"/>
    <property type="match status" value="1"/>
</dbReference>
<dbReference type="SUPFAM" id="SSF52317">
    <property type="entry name" value="Class I glutamine amidotransferase-like"/>
    <property type="match status" value="1"/>
</dbReference>
<dbReference type="Proteomes" id="UP000281915">
    <property type="component" value="Unassembled WGS sequence"/>
</dbReference>
<accession>A0A3M8C041</accession>
<evidence type="ECO:0000256" key="2">
    <source>
        <dbReference type="SAM" id="SignalP"/>
    </source>
</evidence>
<keyword evidence="1" id="KW-0812">Transmembrane</keyword>
<dbReference type="InterPro" id="IPR029062">
    <property type="entry name" value="Class_I_gatase-like"/>
</dbReference>
<reference evidence="4 5" key="1">
    <citation type="submission" date="2018-10" db="EMBL/GenBank/DDBJ databases">
        <title>Phylogenomics of Brevibacillus.</title>
        <authorList>
            <person name="Dunlap C."/>
        </authorList>
    </citation>
    <scope>NUCLEOTIDE SEQUENCE [LARGE SCALE GENOMIC DNA]</scope>
    <source>
        <strain evidence="4 5">JCM 15085</strain>
    </source>
</reference>
<sequence length="796" mass="87069">MKIKKSRHWLFVLSVSLLIFALLPAGISSAEQQANTAVKLETKVGFEGDYKESGLVPVQVTITNTGPDIEGDLVVDSGDTSQRSEGVAFFQPVSVASGSTKQVTITIPAQMMRSYTYVSLMQGEKMVAQTRVYGRGYGGNTLMVGVMADNPDTANFLGVMPRDIWTKNVKVVQLKQELVPSSGVHLQMVDMLILNNYALDTLNSQQIQAIRDWTDLGGMLVLAGGPQYKKTAGALQDMSPVEVTGVTQLTSLSAMKAEDRVLELTAPFTVSTGTLRGGNVLAEEGGIPLFVSRSFGQGKVLYVAYDLAQEPIASWAGNGRFWAEVLPKAFGSTLVTEKYDTLQDGMWSLRRAAEQIPSLKLPDVSGFAVFFGLYALIAGPMLFFILRYKRKQSYMWVLVPLLSVITGLGIFSFGAYQRGTGVLLHQAGIVELNNDGKAKVSAVTSMFVPLNGEYRMTIHGAGLAQPYASGRRFEEEANVWAWLDADRAEMRFHNVEFWSMRNAVSQQYIENTGSFTSNLTLNNGKLQGTVTNETAFALRDVRVMAGSQVQNFGELAPGGTIQVDLSFSPSAQLMQGRSGMRRIASRLIPANTNSNALYETREGNIIQVLEERDDYRYDPSQASSLKIIGWADQAVTEVSVEGSSAKPEGITLVTAPLQMKPSPGGDVFFPAGSFEIVKSGNTARLEEVPNGYYMEKGDLTFDVYLRPNGAKLAINKLYLFIWSEDNAFFSKEVYNWKTGSFDPYDKVFTGSVLGQDKAGSYVSDEGVLRVRVSHDSQDNRHIGRPLVSVEGKVVNP</sequence>
<protein>
    <recommendedName>
        <fullName evidence="3">DUF7408 domain-containing protein</fullName>
    </recommendedName>
</protein>
<evidence type="ECO:0000259" key="3">
    <source>
        <dbReference type="Pfam" id="PF24157"/>
    </source>
</evidence>
<feature type="signal peptide" evidence="2">
    <location>
        <begin position="1"/>
        <end position="30"/>
    </location>
</feature>
<dbReference type="RefSeq" id="WP_122915644.1">
    <property type="nucleotide sequence ID" value="NZ_RHHT01000077.1"/>
</dbReference>
<organism evidence="4 5">
    <name type="scientific">Brevibacillus panacihumi</name>
    <dbReference type="NCBI Taxonomy" id="497735"/>
    <lineage>
        <taxon>Bacteria</taxon>
        <taxon>Bacillati</taxon>
        <taxon>Bacillota</taxon>
        <taxon>Bacilli</taxon>
        <taxon>Bacillales</taxon>
        <taxon>Paenibacillaceae</taxon>
        <taxon>Brevibacillus</taxon>
    </lineage>
</organism>
<feature type="domain" description="DUF7408" evidence="3">
    <location>
        <begin position="187"/>
        <end position="306"/>
    </location>
</feature>
<evidence type="ECO:0000313" key="5">
    <source>
        <dbReference type="Proteomes" id="UP000281915"/>
    </source>
</evidence>
<keyword evidence="1" id="KW-1133">Transmembrane helix</keyword>
<keyword evidence="1" id="KW-0472">Membrane</keyword>
<keyword evidence="2" id="KW-0732">Signal</keyword>
<feature type="transmembrane region" description="Helical" evidence="1">
    <location>
        <begin position="364"/>
        <end position="386"/>
    </location>
</feature>
<comment type="caution">
    <text evidence="4">The sequence shown here is derived from an EMBL/GenBank/DDBJ whole genome shotgun (WGS) entry which is preliminary data.</text>
</comment>
<gene>
    <name evidence="4" type="ORF">EDM58_24390</name>
</gene>